<accession>W4Q3U4</accession>
<evidence type="ECO:0000313" key="2">
    <source>
        <dbReference type="Proteomes" id="UP000018890"/>
    </source>
</evidence>
<keyword evidence="2" id="KW-1185">Reference proteome</keyword>
<gene>
    <name evidence="1" type="ORF">JCM9140_2704</name>
</gene>
<comment type="caution">
    <text evidence="1">The sequence shown here is derived from an EMBL/GenBank/DDBJ whole genome shotgun (WGS) entry which is preliminary data.</text>
</comment>
<organism evidence="1 2">
    <name type="scientific">Halalkalibacter wakoensis JCM 9140</name>
    <dbReference type="NCBI Taxonomy" id="1236970"/>
    <lineage>
        <taxon>Bacteria</taxon>
        <taxon>Bacillati</taxon>
        <taxon>Bacillota</taxon>
        <taxon>Bacilli</taxon>
        <taxon>Bacillales</taxon>
        <taxon>Bacillaceae</taxon>
        <taxon>Halalkalibacter</taxon>
    </lineage>
</organism>
<dbReference type="AlphaFoldDB" id="W4Q3U4"/>
<sequence>MNNKWTDWQKQVIQEEYVEPELDEEKLKKKMDEINRKYYTFHSHTNRNTKMKIPT</sequence>
<evidence type="ECO:0000313" key="1">
    <source>
        <dbReference type="EMBL" id="GAE26620.1"/>
    </source>
</evidence>
<dbReference type="RefSeq" id="WP_156314863.1">
    <property type="nucleotide sequence ID" value="NZ_BAUT01000028.1"/>
</dbReference>
<proteinExistence type="predicted"/>
<dbReference type="EMBL" id="BAUT01000028">
    <property type="protein sequence ID" value="GAE26620.1"/>
    <property type="molecule type" value="Genomic_DNA"/>
</dbReference>
<protein>
    <submittedName>
        <fullName evidence="1">Uncharacterized protein</fullName>
    </submittedName>
</protein>
<reference evidence="1" key="1">
    <citation type="journal article" date="2014" name="Genome Announc.">
        <title>Draft Genome Sequences of Three Alkaliphilic Bacillus Strains, Bacillus wakoensis JCM 9140T, Bacillus akibai JCM 9157T, and Bacillus hemicellulosilyticus JCM 9152T.</title>
        <authorList>
            <person name="Yuki M."/>
            <person name="Oshima K."/>
            <person name="Suda W."/>
            <person name="Oshida Y."/>
            <person name="Kitamura K."/>
            <person name="Iida T."/>
            <person name="Hattori M."/>
            <person name="Ohkuma M."/>
        </authorList>
    </citation>
    <scope>NUCLEOTIDE SEQUENCE [LARGE SCALE GENOMIC DNA]</scope>
    <source>
        <strain evidence="1">JCM 9140</strain>
    </source>
</reference>
<name>W4Q3U4_9BACI</name>
<dbReference type="Proteomes" id="UP000018890">
    <property type="component" value="Unassembled WGS sequence"/>
</dbReference>